<keyword evidence="1" id="KW-0472">Membrane</keyword>
<evidence type="ECO:0000256" key="1">
    <source>
        <dbReference type="SAM" id="Phobius"/>
    </source>
</evidence>
<accession>A0A845ES24</accession>
<keyword evidence="1" id="KW-0812">Transmembrane</keyword>
<dbReference type="RefSeq" id="WP_160918105.1">
    <property type="nucleotide sequence ID" value="NZ_WMEY01000001.1"/>
</dbReference>
<evidence type="ECO:0000313" key="3">
    <source>
        <dbReference type="Proteomes" id="UP000447833"/>
    </source>
</evidence>
<dbReference type="AlphaFoldDB" id="A0A845ES24"/>
<feature type="transmembrane region" description="Helical" evidence="1">
    <location>
        <begin position="13"/>
        <end position="31"/>
    </location>
</feature>
<proteinExistence type="predicted"/>
<gene>
    <name evidence="2" type="ORF">GLW07_02590</name>
</gene>
<dbReference type="Proteomes" id="UP000447833">
    <property type="component" value="Unassembled WGS sequence"/>
</dbReference>
<evidence type="ECO:0000313" key="2">
    <source>
        <dbReference type="EMBL" id="MYL62237.1"/>
    </source>
</evidence>
<sequence length="94" mass="10783">MNKQTVKNNSSKMMWRFINVALIASYIVLMFDSNTHNNLLATCLFTTYWFVRILRYGMKERAEGNQNRALYYFGLAIIVGMAIVAVGGIYLFGL</sequence>
<dbReference type="EMBL" id="WMEY01000001">
    <property type="protein sequence ID" value="MYL62237.1"/>
    <property type="molecule type" value="Genomic_DNA"/>
</dbReference>
<keyword evidence="1" id="KW-1133">Transmembrane helix</keyword>
<feature type="transmembrane region" description="Helical" evidence="1">
    <location>
        <begin position="69"/>
        <end position="92"/>
    </location>
</feature>
<feature type="transmembrane region" description="Helical" evidence="1">
    <location>
        <begin position="37"/>
        <end position="57"/>
    </location>
</feature>
<reference evidence="2 3" key="1">
    <citation type="submission" date="2019-11" db="EMBL/GenBank/DDBJ databases">
        <title>Genome sequences of 17 halophilic strains isolated from different environments.</title>
        <authorList>
            <person name="Furrow R.E."/>
        </authorList>
    </citation>
    <scope>NUCLEOTIDE SEQUENCE [LARGE SCALE GENOMIC DNA]</scope>
    <source>
        <strain evidence="2 3">22506_14_FS</strain>
    </source>
</reference>
<comment type="caution">
    <text evidence="2">The sequence shown here is derived from an EMBL/GenBank/DDBJ whole genome shotgun (WGS) entry which is preliminary data.</text>
</comment>
<name>A0A845ES24_9BACL</name>
<organism evidence="2 3">
    <name type="scientific">Guptibacillus hwajinpoensis</name>
    <dbReference type="NCBI Taxonomy" id="208199"/>
    <lineage>
        <taxon>Bacteria</taxon>
        <taxon>Bacillati</taxon>
        <taxon>Bacillota</taxon>
        <taxon>Bacilli</taxon>
        <taxon>Bacillales</taxon>
        <taxon>Guptibacillaceae</taxon>
        <taxon>Guptibacillus</taxon>
    </lineage>
</organism>
<protein>
    <recommendedName>
        <fullName evidence="4">DUF4181 domain-containing protein</fullName>
    </recommendedName>
</protein>
<evidence type="ECO:0008006" key="4">
    <source>
        <dbReference type="Google" id="ProtNLM"/>
    </source>
</evidence>